<dbReference type="SUPFAM" id="SSF56059">
    <property type="entry name" value="Glutathione synthetase ATP-binding domain-like"/>
    <property type="match status" value="1"/>
</dbReference>
<dbReference type="Proteomes" id="UP000198584">
    <property type="component" value="Unassembled WGS sequence"/>
</dbReference>
<organism evidence="1 2">
    <name type="scientific">Thalassobacillus cyri</name>
    <dbReference type="NCBI Taxonomy" id="571932"/>
    <lineage>
        <taxon>Bacteria</taxon>
        <taxon>Bacillati</taxon>
        <taxon>Bacillota</taxon>
        <taxon>Bacilli</taxon>
        <taxon>Bacillales</taxon>
        <taxon>Bacillaceae</taxon>
        <taxon>Thalassobacillus</taxon>
    </lineage>
</organism>
<dbReference type="InterPro" id="IPR026838">
    <property type="entry name" value="YheC/D"/>
</dbReference>
<reference evidence="1 2" key="1">
    <citation type="submission" date="2016-10" db="EMBL/GenBank/DDBJ databases">
        <authorList>
            <person name="de Groot N.N."/>
        </authorList>
    </citation>
    <scope>NUCLEOTIDE SEQUENCE [LARGE SCALE GENOMIC DNA]</scope>
    <source>
        <strain evidence="1 2">CCM7597</strain>
    </source>
</reference>
<protein>
    <submittedName>
        <fullName evidence="1">YheC/D like ATP-grasp</fullName>
    </submittedName>
</protein>
<sequence>MYFSIRYYAGSHARMIVPKAYEKEFQSVDSLSFGKKYCTVRCLTHRENDNCILISSAAKEKLQLPDHRMAMCHITADKARLTVPFGVFTAGFQIEGQLLGPRTKYFEGFSTTGQELGYQAVFFGCQHLSTLPAYISGYVYDRQVWRKIESPLPEVVYNRITNRKTENHPKVHQALRTLKEKSRLFNPGFFNKATILKYVMESNETDHLLPPTIFNPSKQMLGDMLQKNAVYIKPTHGSRGEGLMRVKQNEDGSLDVHESDARHPHRFQSIHSYFQAYFPQGSSGYLVQPKIDLLEIDGKPIDFRVHSNKDEKGTWKITLIGVRIGNENQPTTHHIHGGTIKILEEIFSHVRIRQIKQRLTDTALTVSKEIDQHFDEQLGELGLDIAIDKDEGLWLFEVNSKPGFFLFDHPALAEQMNDYFSYSYRYGQHLMDRDTD</sequence>
<dbReference type="RefSeq" id="WP_093046068.1">
    <property type="nucleotide sequence ID" value="NZ_FNQR01000016.1"/>
</dbReference>
<dbReference type="AlphaFoldDB" id="A0A1H4GI18"/>
<gene>
    <name evidence="1" type="ORF">SAMN05421743_11632</name>
</gene>
<dbReference type="Pfam" id="PF14398">
    <property type="entry name" value="ATPgrasp_YheCD"/>
    <property type="match status" value="1"/>
</dbReference>
<keyword evidence="2" id="KW-1185">Reference proteome</keyword>
<accession>A0A1H4GI18</accession>
<name>A0A1H4GI18_9BACI</name>
<dbReference type="Gene3D" id="3.30.470.20">
    <property type="entry name" value="ATP-grasp fold, B domain"/>
    <property type="match status" value="1"/>
</dbReference>
<proteinExistence type="predicted"/>
<evidence type="ECO:0000313" key="1">
    <source>
        <dbReference type="EMBL" id="SEB09157.1"/>
    </source>
</evidence>
<dbReference type="STRING" id="571932.SAMN05421743_11632"/>
<dbReference type="EMBL" id="FNQR01000016">
    <property type="protein sequence ID" value="SEB09157.1"/>
    <property type="molecule type" value="Genomic_DNA"/>
</dbReference>
<dbReference type="OrthoDB" id="7869153at2"/>
<evidence type="ECO:0000313" key="2">
    <source>
        <dbReference type="Proteomes" id="UP000198584"/>
    </source>
</evidence>